<dbReference type="SUPFAM" id="SSF53244">
    <property type="entry name" value="MurD-like peptide ligases, peptide-binding domain"/>
    <property type="match status" value="1"/>
</dbReference>
<dbReference type="AlphaFoldDB" id="A0A644UEJ5"/>
<evidence type="ECO:0000259" key="4">
    <source>
        <dbReference type="Pfam" id="PF08245"/>
    </source>
</evidence>
<dbReference type="InterPro" id="IPR013221">
    <property type="entry name" value="Mur_ligase_cen"/>
</dbReference>
<dbReference type="InterPro" id="IPR004101">
    <property type="entry name" value="Mur_ligase_C"/>
</dbReference>
<dbReference type="Gene3D" id="3.90.190.20">
    <property type="entry name" value="Mur ligase, C-terminal domain"/>
    <property type="match status" value="1"/>
</dbReference>
<keyword evidence="5" id="KW-0436">Ligase</keyword>
<protein>
    <submittedName>
        <fullName evidence="5">UDP-N-acetylmuramoyl-L-alanyl-D-glutamate--2, 6-diaminopimelate ligase</fullName>
        <ecNumber evidence="5">6.3.2.13</ecNumber>
    </submittedName>
</protein>
<proteinExistence type="inferred from homology"/>
<dbReference type="Gene3D" id="3.40.1190.10">
    <property type="entry name" value="Mur-like, catalytic domain"/>
    <property type="match status" value="1"/>
</dbReference>
<dbReference type="SUPFAM" id="SSF53623">
    <property type="entry name" value="MurD-like peptide ligases, catalytic domain"/>
    <property type="match status" value="1"/>
</dbReference>
<evidence type="ECO:0000259" key="3">
    <source>
        <dbReference type="Pfam" id="PF02875"/>
    </source>
</evidence>
<evidence type="ECO:0000313" key="5">
    <source>
        <dbReference type="EMBL" id="MPL77272.1"/>
    </source>
</evidence>
<dbReference type="Pfam" id="PF01225">
    <property type="entry name" value="Mur_ligase"/>
    <property type="match status" value="1"/>
</dbReference>
<dbReference type="GO" id="GO:0008765">
    <property type="term" value="F:UDP-N-acetylmuramoylalanyl-D-glutamate-2,6-diaminopimelate ligase activity"/>
    <property type="evidence" value="ECO:0007669"/>
    <property type="project" value="UniProtKB-EC"/>
</dbReference>
<dbReference type="Gene3D" id="3.40.1390.10">
    <property type="entry name" value="MurE/MurF, N-terminal domain"/>
    <property type="match status" value="1"/>
</dbReference>
<sequence>MKEYKEIFDLIKSNKVKGICFDSREVEEGFLFIAQKGTNVDGHKFINTAISKGAKYIVCEFIPEEVQELVQKNDGVLFFVVKNSSNALGYIASEYYDNPSKKLKIVGITGTNGKTTTVTLLHNLFMLLGYKVGLVSTIVNKINNREIKATHTTPNAIELNKLFNQMVVEGCEFVFMEVSSHAIVQNRIAGVDFTGGIFSNITHDHLDFHKTFASYIKAKKAFFDNLSPKAFALTNVDDQNGMVMLQNTKAKKYTYSLKTIADFHAIVLENDFEAQLLNIEGVELWTKLIGQFNAYNVLVIYSTAILLGLKKDEILKVLSQLEPAQGRFDAVSTSKGTKAIIDYAHTPDALINVIKTINQIRKSNGRLITVVGCGGDRDKTKRPIMAKIAAENSDTLILTSDNPRTEEPEEILKDMQSGLDIITEKKSFTIVNRHDAIKLACQLANKEDVILVAGKGHETYQEVNGVRHHFDDKEEVLKY</sequence>
<comment type="caution">
    <text evidence="5">The sequence shown here is derived from an EMBL/GenBank/DDBJ whole genome shotgun (WGS) entry which is preliminary data.</text>
</comment>
<reference evidence="5" key="1">
    <citation type="submission" date="2019-08" db="EMBL/GenBank/DDBJ databases">
        <authorList>
            <person name="Kucharzyk K."/>
            <person name="Murdoch R.W."/>
            <person name="Higgins S."/>
            <person name="Loffler F."/>
        </authorList>
    </citation>
    <scope>NUCLEOTIDE SEQUENCE</scope>
</reference>
<feature type="domain" description="Mur ligase N-terminal catalytic" evidence="2">
    <location>
        <begin position="16"/>
        <end position="96"/>
    </location>
</feature>
<dbReference type="PANTHER" id="PTHR23135">
    <property type="entry name" value="MUR LIGASE FAMILY MEMBER"/>
    <property type="match status" value="1"/>
</dbReference>
<dbReference type="InterPro" id="IPR000713">
    <property type="entry name" value="Mur_ligase_N"/>
</dbReference>
<dbReference type="GO" id="GO:0008360">
    <property type="term" value="P:regulation of cell shape"/>
    <property type="evidence" value="ECO:0007669"/>
    <property type="project" value="InterPro"/>
</dbReference>
<dbReference type="HAMAP" id="MF_00208">
    <property type="entry name" value="MurE"/>
    <property type="match status" value="1"/>
</dbReference>
<dbReference type="GO" id="GO:0005737">
    <property type="term" value="C:cytoplasm"/>
    <property type="evidence" value="ECO:0007669"/>
    <property type="project" value="InterPro"/>
</dbReference>
<accession>A0A644UEJ5</accession>
<dbReference type="PANTHER" id="PTHR23135:SF4">
    <property type="entry name" value="UDP-N-ACETYLMURAMOYL-L-ALANYL-D-GLUTAMATE--2,6-DIAMINOPIMELATE LIGASE MURE HOMOLOG, CHLOROPLASTIC"/>
    <property type="match status" value="1"/>
</dbReference>
<dbReference type="GO" id="GO:0005524">
    <property type="term" value="F:ATP binding"/>
    <property type="evidence" value="ECO:0007669"/>
    <property type="project" value="InterPro"/>
</dbReference>
<dbReference type="EC" id="6.3.2.13" evidence="5"/>
<dbReference type="Pfam" id="PF02875">
    <property type="entry name" value="Mur_ligase_C"/>
    <property type="match status" value="1"/>
</dbReference>
<feature type="domain" description="Mur ligase C-terminal" evidence="3">
    <location>
        <begin position="326"/>
        <end position="456"/>
    </location>
</feature>
<dbReference type="SUPFAM" id="SSF63418">
    <property type="entry name" value="MurE/MurF N-terminal domain"/>
    <property type="match status" value="1"/>
</dbReference>
<feature type="domain" description="Mur ligase central" evidence="4">
    <location>
        <begin position="108"/>
        <end position="299"/>
    </location>
</feature>
<dbReference type="Pfam" id="PF08245">
    <property type="entry name" value="Mur_ligase_M"/>
    <property type="match status" value="1"/>
</dbReference>
<dbReference type="InterPro" id="IPR036565">
    <property type="entry name" value="Mur-like_cat_sf"/>
</dbReference>
<gene>
    <name evidence="5" type="primary">murE_11</name>
    <name evidence="5" type="ORF">SDC9_23125</name>
</gene>
<name>A0A644UEJ5_9ZZZZ</name>
<evidence type="ECO:0000259" key="2">
    <source>
        <dbReference type="Pfam" id="PF01225"/>
    </source>
</evidence>
<evidence type="ECO:0000256" key="1">
    <source>
        <dbReference type="ARBA" id="ARBA00005898"/>
    </source>
</evidence>
<dbReference type="InterPro" id="IPR036615">
    <property type="entry name" value="Mur_ligase_C_dom_sf"/>
</dbReference>
<dbReference type="NCBIfam" id="NF001126">
    <property type="entry name" value="PRK00139.1-4"/>
    <property type="match status" value="1"/>
</dbReference>
<dbReference type="EMBL" id="VSSQ01000105">
    <property type="protein sequence ID" value="MPL77272.1"/>
    <property type="molecule type" value="Genomic_DNA"/>
</dbReference>
<organism evidence="5">
    <name type="scientific">bioreactor metagenome</name>
    <dbReference type="NCBI Taxonomy" id="1076179"/>
    <lineage>
        <taxon>unclassified sequences</taxon>
        <taxon>metagenomes</taxon>
        <taxon>ecological metagenomes</taxon>
    </lineage>
</organism>
<dbReference type="NCBIfam" id="TIGR01085">
    <property type="entry name" value="murE"/>
    <property type="match status" value="1"/>
</dbReference>
<dbReference type="InterPro" id="IPR035911">
    <property type="entry name" value="MurE/MurF_N"/>
</dbReference>
<dbReference type="GO" id="GO:0051301">
    <property type="term" value="P:cell division"/>
    <property type="evidence" value="ECO:0007669"/>
    <property type="project" value="InterPro"/>
</dbReference>
<dbReference type="InterPro" id="IPR005761">
    <property type="entry name" value="UDP-N-AcMur-Glu-dNH2Pim_ligase"/>
</dbReference>
<comment type="similarity">
    <text evidence="1">Belongs to the MurCDEF family. MurE subfamily.</text>
</comment>